<evidence type="ECO:0000256" key="1">
    <source>
        <dbReference type="SAM" id="MobiDB-lite"/>
    </source>
</evidence>
<evidence type="ECO:0000313" key="3">
    <source>
        <dbReference type="Proteomes" id="UP000255303"/>
    </source>
</evidence>
<dbReference type="AlphaFoldDB" id="A0A379PHX4"/>
<protein>
    <submittedName>
        <fullName evidence="2">Uncharacterized protein</fullName>
    </submittedName>
</protein>
<reference evidence="2 3" key="1">
    <citation type="submission" date="2018-06" db="EMBL/GenBank/DDBJ databases">
        <authorList>
            <consortium name="Pathogen Informatics"/>
            <person name="Doyle S."/>
        </authorList>
    </citation>
    <scope>NUCLEOTIDE SEQUENCE [LARGE SCALE GENOMIC DNA]</scope>
    <source>
        <strain evidence="2 3">NCTC10692</strain>
    </source>
</reference>
<sequence>MDQAKQAPTVSGISKIAQLSAFTILGAVIGSGATAYTFQKVGKDTGQAETVAQVATTVEHSRLVNDEVLFRIKNVEAALDKLKDASAPILPPRPAQHQLDAAINGLFESIEDPEPIGHGQAQDAEAASGEVQMGDAAGDSAEDHEVGEAENASNEAGAEQKE</sequence>
<dbReference type="RefSeq" id="WP_034012239.1">
    <property type="nucleotide sequence ID" value="NZ_FNZC01000073.1"/>
</dbReference>
<dbReference type="Proteomes" id="UP000255303">
    <property type="component" value="Unassembled WGS sequence"/>
</dbReference>
<proteinExistence type="predicted"/>
<evidence type="ECO:0000313" key="2">
    <source>
        <dbReference type="EMBL" id="SUE72400.1"/>
    </source>
</evidence>
<feature type="compositionally biased region" description="Low complexity" evidence="1">
    <location>
        <begin position="149"/>
        <end position="162"/>
    </location>
</feature>
<organism evidence="2 3">
    <name type="scientific">Ectopseudomonas oleovorans</name>
    <name type="common">Pseudomonas oleovorans</name>
    <dbReference type="NCBI Taxonomy" id="301"/>
    <lineage>
        <taxon>Bacteria</taxon>
        <taxon>Pseudomonadati</taxon>
        <taxon>Pseudomonadota</taxon>
        <taxon>Gammaproteobacteria</taxon>
        <taxon>Pseudomonadales</taxon>
        <taxon>Pseudomonadaceae</taxon>
        <taxon>Ectopseudomonas</taxon>
    </lineage>
</organism>
<accession>A0A379PHX4</accession>
<dbReference type="EMBL" id="UGUV01000003">
    <property type="protein sequence ID" value="SUE72400.1"/>
    <property type="molecule type" value="Genomic_DNA"/>
</dbReference>
<gene>
    <name evidence="2" type="ORF">NCTC10692_04555</name>
</gene>
<feature type="region of interest" description="Disordered" evidence="1">
    <location>
        <begin position="108"/>
        <end position="162"/>
    </location>
</feature>
<name>A0A379PHX4_ECTOL</name>